<sequence>MKKSIRFISKYEKNGELFIGVLNFKNQPSLGFLQKIFNETGLMYYEYWITEEIAEKIKGCVDGELEINNYAYFLSCEADILN</sequence>
<evidence type="ECO:0000313" key="2">
    <source>
        <dbReference type="EMBL" id="QEY26010.1"/>
    </source>
</evidence>
<dbReference type="Proteomes" id="UP000325713">
    <property type="component" value="Chromosome"/>
</dbReference>
<dbReference type="EMBL" id="CP031700">
    <property type="protein sequence ID" value="QEY26010.1"/>
    <property type="molecule type" value="Genomic_DNA"/>
</dbReference>
<dbReference type="Pfam" id="PF24731">
    <property type="entry name" value="DUF7683"/>
    <property type="match status" value="1"/>
</dbReference>
<dbReference type="AlphaFoldDB" id="A0A5J6PZ74"/>
<protein>
    <recommendedName>
        <fullName evidence="1">DUF7683 domain-containing protein</fullName>
    </recommendedName>
</protein>
<reference evidence="2 3" key="1">
    <citation type="submission" date="2018-08" db="EMBL/GenBank/DDBJ databases">
        <title>Neisseria zalophi ATCC BAA-2455 complete genome.</title>
        <authorList>
            <person name="Veseli I.A."/>
            <person name="Buttler R."/>
            <person name="Mascarenhas dos Santos A.C."/>
            <person name="Pombert J.-F."/>
        </authorList>
    </citation>
    <scope>NUCLEOTIDE SEQUENCE [LARGE SCALE GENOMIC DNA]</scope>
    <source>
        <strain evidence="2 3">ATCC BAA-2455</strain>
    </source>
</reference>
<organism evidence="2 3">
    <name type="scientific">Neisseria zalophi</name>
    <dbReference type="NCBI Taxonomy" id="640030"/>
    <lineage>
        <taxon>Bacteria</taxon>
        <taxon>Pseudomonadati</taxon>
        <taxon>Pseudomonadota</taxon>
        <taxon>Betaproteobacteria</taxon>
        <taxon>Neisseriales</taxon>
        <taxon>Neisseriaceae</taxon>
        <taxon>Neisseria</taxon>
    </lineage>
</organism>
<dbReference type="RefSeq" id="WP_151050897.1">
    <property type="nucleotide sequence ID" value="NZ_CP031700.1"/>
</dbReference>
<dbReference type="InterPro" id="IPR056100">
    <property type="entry name" value="DUF7683"/>
</dbReference>
<evidence type="ECO:0000313" key="3">
    <source>
        <dbReference type="Proteomes" id="UP000325713"/>
    </source>
</evidence>
<dbReference type="OrthoDB" id="9429564at2"/>
<dbReference type="KEGG" id="nzl:D0T92_05330"/>
<keyword evidence="3" id="KW-1185">Reference proteome</keyword>
<gene>
    <name evidence="2" type="ORF">D0T92_05330</name>
</gene>
<proteinExistence type="predicted"/>
<feature type="domain" description="DUF7683" evidence="1">
    <location>
        <begin position="5"/>
        <end position="74"/>
    </location>
</feature>
<accession>A0A5J6PZ74</accession>
<evidence type="ECO:0000259" key="1">
    <source>
        <dbReference type="Pfam" id="PF24731"/>
    </source>
</evidence>
<name>A0A5J6PZ74_9NEIS</name>